<evidence type="ECO:0000259" key="2">
    <source>
        <dbReference type="Pfam" id="PF12776"/>
    </source>
</evidence>
<dbReference type="InterPro" id="IPR045026">
    <property type="entry name" value="LIMYB"/>
</dbReference>
<evidence type="ECO:0000313" key="4">
    <source>
        <dbReference type="Proteomes" id="UP000826271"/>
    </source>
</evidence>
<proteinExistence type="predicted"/>
<feature type="region of interest" description="Disordered" evidence="1">
    <location>
        <begin position="157"/>
        <end position="230"/>
    </location>
</feature>
<evidence type="ECO:0000313" key="3">
    <source>
        <dbReference type="EMBL" id="KAG8374773.1"/>
    </source>
</evidence>
<sequence length="306" mass="34254">MPRGKGKGKEVDDSKPKRCRSYIAKWPPICERVFIEACHEEFVEGNLLTSTFTSLTWEKFCQTVNENQHIYKYTSAQLQGKWNGVKAAWKTFHMWIYNKTGLGWDYERNTITGPDDVIASLVANVMDGERLVEAGLQCFDLCTEMFKDNVATGAMARSSTQAPLDDDIDEVNSRTGGSSDRSRVRGLNMTEDVSMGGGESTGFSTSGIGSGGTSNKRRPRTKQSQRESKFDTVLDEWREMNEARSIRTGPEAKQSCDACLAILNNMEGLSPYQHVKAVRVLASATQRILFLGMNHQLQRIWVDSLP</sequence>
<reference evidence="3" key="1">
    <citation type="submission" date="2019-10" db="EMBL/GenBank/DDBJ databases">
        <authorList>
            <person name="Zhang R."/>
            <person name="Pan Y."/>
            <person name="Wang J."/>
            <person name="Ma R."/>
            <person name="Yu S."/>
        </authorList>
    </citation>
    <scope>NUCLEOTIDE SEQUENCE</scope>
    <source>
        <strain evidence="3">LA-IB0</strain>
        <tissue evidence="3">Leaf</tissue>
    </source>
</reference>
<gene>
    <name evidence="3" type="ORF">BUALT_Bualt10G0030600</name>
</gene>
<dbReference type="Proteomes" id="UP000826271">
    <property type="component" value="Unassembled WGS sequence"/>
</dbReference>
<dbReference type="PANTHER" id="PTHR47584">
    <property type="match status" value="1"/>
</dbReference>
<dbReference type="InterPro" id="IPR024752">
    <property type="entry name" value="Myb/SANT-like_dom"/>
</dbReference>
<evidence type="ECO:0000256" key="1">
    <source>
        <dbReference type="SAM" id="MobiDB-lite"/>
    </source>
</evidence>
<accession>A0AAV6WWR3</accession>
<dbReference type="PANTHER" id="PTHR47584:SF14">
    <property type="entry name" value="L10-INTERACTING MYB DOMAIN-CONTAINING PROTEIN-LIKE"/>
    <property type="match status" value="1"/>
</dbReference>
<keyword evidence="4" id="KW-1185">Reference proteome</keyword>
<organism evidence="3 4">
    <name type="scientific">Buddleja alternifolia</name>
    <dbReference type="NCBI Taxonomy" id="168488"/>
    <lineage>
        <taxon>Eukaryota</taxon>
        <taxon>Viridiplantae</taxon>
        <taxon>Streptophyta</taxon>
        <taxon>Embryophyta</taxon>
        <taxon>Tracheophyta</taxon>
        <taxon>Spermatophyta</taxon>
        <taxon>Magnoliopsida</taxon>
        <taxon>eudicotyledons</taxon>
        <taxon>Gunneridae</taxon>
        <taxon>Pentapetalae</taxon>
        <taxon>asterids</taxon>
        <taxon>lamiids</taxon>
        <taxon>Lamiales</taxon>
        <taxon>Scrophulariaceae</taxon>
        <taxon>Buddlejeae</taxon>
        <taxon>Buddleja</taxon>
    </lineage>
</organism>
<feature type="domain" description="Myb/SANT-like" evidence="2">
    <location>
        <begin position="25"/>
        <end position="117"/>
    </location>
</feature>
<dbReference type="Pfam" id="PF12776">
    <property type="entry name" value="Myb_DNA-bind_3"/>
    <property type="match status" value="1"/>
</dbReference>
<protein>
    <recommendedName>
        <fullName evidence="2">Myb/SANT-like domain-containing protein</fullName>
    </recommendedName>
</protein>
<dbReference type="AlphaFoldDB" id="A0AAV6WWR3"/>
<name>A0AAV6WWR3_9LAMI</name>
<comment type="caution">
    <text evidence="3">The sequence shown here is derived from an EMBL/GenBank/DDBJ whole genome shotgun (WGS) entry which is preliminary data.</text>
</comment>
<dbReference type="EMBL" id="WHWC01000010">
    <property type="protein sequence ID" value="KAG8374773.1"/>
    <property type="molecule type" value="Genomic_DNA"/>
</dbReference>